<comment type="caution">
    <text evidence="3">The sequence shown here is derived from an EMBL/GenBank/DDBJ whole genome shotgun (WGS) entry which is preliminary data.</text>
</comment>
<protein>
    <submittedName>
        <fullName evidence="3">Uncharacterized protein</fullName>
    </submittedName>
</protein>
<evidence type="ECO:0000256" key="1">
    <source>
        <dbReference type="SAM" id="Phobius"/>
    </source>
</evidence>
<gene>
    <name evidence="3" type="ORF">SIN8267_03325</name>
</gene>
<evidence type="ECO:0000256" key="2">
    <source>
        <dbReference type="SAM" id="SignalP"/>
    </source>
</evidence>
<organism evidence="3 4">
    <name type="scientific">Sinobacterium norvegicum</name>
    <dbReference type="NCBI Taxonomy" id="1641715"/>
    <lineage>
        <taxon>Bacteria</taxon>
        <taxon>Pseudomonadati</taxon>
        <taxon>Pseudomonadota</taxon>
        <taxon>Gammaproteobacteria</taxon>
        <taxon>Cellvibrionales</taxon>
        <taxon>Spongiibacteraceae</taxon>
        <taxon>Sinobacterium</taxon>
    </lineage>
</organism>
<dbReference type="EMBL" id="CAKLPX010000005">
    <property type="protein sequence ID" value="CAH0993184.1"/>
    <property type="molecule type" value="Genomic_DNA"/>
</dbReference>
<keyword evidence="4" id="KW-1185">Reference proteome</keyword>
<reference evidence="3" key="1">
    <citation type="submission" date="2021-12" db="EMBL/GenBank/DDBJ databases">
        <authorList>
            <person name="Rodrigo-Torres L."/>
            <person name="Arahal R. D."/>
            <person name="Lucena T."/>
        </authorList>
    </citation>
    <scope>NUCLEOTIDE SEQUENCE</scope>
    <source>
        <strain evidence="3">CECT 8267</strain>
    </source>
</reference>
<keyword evidence="1" id="KW-0472">Membrane</keyword>
<feature type="signal peptide" evidence="2">
    <location>
        <begin position="1"/>
        <end position="21"/>
    </location>
</feature>
<feature type="transmembrane region" description="Helical" evidence="1">
    <location>
        <begin position="31"/>
        <end position="50"/>
    </location>
</feature>
<feature type="chain" id="PRO_5046418258" evidence="2">
    <location>
        <begin position="22"/>
        <end position="76"/>
    </location>
</feature>
<keyword evidence="1" id="KW-0812">Transmembrane</keyword>
<proteinExistence type="predicted"/>
<keyword evidence="2" id="KW-0732">Signal</keyword>
<sequence>MNKSILGVGICFIIFSAPASAYLDPGTGSMVIQVLIAGILSALFAIKTYWYSLKRAVKRFFGREQVVSKPEEVDIN</sequence>
<name>A0ABN8EM53_9GAMM</name>
<dbReference type="Proteomes" id="UP000838100">
    <property type="component" value="Unassembled WGS sequence"/>
</dbReference>
<evidence type="ECO:0000313" key="4">
    <source>
        <dbReference type="Proteomes" id="UP000838100"/>
    </source>
</evidence>
<evidence type="ECO:0000313" key="3">
    <source>
        <dbReference type="EMBL" id="CAH0993184.1"/>
    </source>
</evidence>
<keyword evidence="1" id="KW-1133">Transmembrane helix</keyword>
<accession>A0ABN8EM53</accession>